<evidence type="ECO:0000313" key="2">
    <source>
        <dbReference type="EMBL" id="UDL16255.1"/>
    </source>
</evidence>
<evidence type="ECO:0000256" key="1">
    <source>
        <dbReference type="SAM" id="MobiDB-lite"/>
    </source>
</evidence>
<reference evidence="2" key="1">
    <citation type="submission" date="2021-09" db="EMBL/GenBank/DDBJ databases">
        <authorList>
            <person name="Colton S."/>
            <person name="McKinney A."/>
            <person name="Ashley L."/>
            <person name="Annie C."/>
            <person name="Elissa F."/>
            <person name="Lindsey D."/>
            <person name="Brady H."/>
            <person name="Batt M.A."/>
            <person name="Denae B."/>
            <person name="Molloy S.D."/>
            <person name="Garlena R.A."/>
            <person name="Russell D.A."/>
            <person name="Jacobs-Sera D."/>
            <person name="Hatfull G.F."/>
        </authorList>
    </citation>
    <scope>NUCLEOTIDE SEQUENCE</scope>
</reference>
<dbReference type="Proteomes" id="UP000827716">
    <property type="component" value="Segment"/>
</dbReference>
<sequence>MKINVQVRKSGGTMFGGEGETVNVKIDADERVLVGDHLRDALAAGTVAANTILAAISDPGSPDGDDDAVGTTSDGDKSEPRADDGAEPGDAVRLTWPEGSSRLAIRTEFGYEAPALPSRSFPDALEITDDTAALSGVRVEVVAPLGETQGA</sequence>
<feature type="region of interest" description="Disordered" evidence="1">
    <location>
        <begin position="55"/>
        <end position="96"/>
    </location>
</feature>
<name>A0AAE8Y838_9CAUD</name>
<keyword evidence="3" id="KW-1185">Reference proteome</keyword>
<dbReference type="EMBL" id="OK040792">
    <property type="protein sequence ID" value="UDL16255.1"/>
    <property type="molecule type" value="Genomic_DNA"/>
</dbReference>
<evidence type="ECO:0000313" key="3">
    <source>
        <dbReference type="Proteomes" id="UP000827716"/>
    </source>
</evidence>
<dbReference type="RefSeq" id="YP_010750787.1">
    <property type="nucleotide sequence ID" value="NC_073362.1"/>
</dbReference>
<feature type="compositionally biased region" description="Basic and acidic residues" evidence="1">
    <location>
        <begin position="74"/>
        <end position="84"/>
    </location>
</feature>
<proteinExistence type="predicted"/>
<protein>
    <submittedName>
        <fullName evidence="2">Uncharacterized protein</fullName>
    </submittedName>
</protein>
<organism evidence="2 3">
    <name type="scientific">Microbacterium phage Kozie</name>
    <dbReference type="NCBI Taxonomy" id="2885981"/>
    <lineage>
        <taxon>Viruses</taxon>
        <taxon>Duplodnaviria</taxon>
        <taxon>Heunggongvirae</taxon>
        <taxon>Uroviricota</taxon>
        <taxon>Caudoviricetes</taxon>
        <taxon>Kutznervirinae</taxon>
        <taxon>Kozievirus</taxon>
        <taxon>Kozievirus kozie</taxon>
    </lineage>
</organism>
<accession>A0AAE8Y838</accession>
<dbReference type="GeneID" id="80004442"/>
<gene>
    <name evidence="2" type="primary">59</name>
    <name evidence="2" type="ORF">SEA_KOZIE_59</name>
</gene>
<dbReference type="KEGG" id="vg:80004442"/>